<keyword evidence="1" id="KW-0808">Transferase</keyword>
<dbReference type="SUPFAM" id="SSF51161">
    <property type="entry name" value="Trimeric LpxA-like enzymes"/>
    <property type="match status" value="1"/>
</dbReference>
<dbReference type="Gene3D" id="2.160.10.10">
    <property type="entry name" value="Hexapeptide repeat proteins"/>
    <property type="match status" value="1"/>
</dbReference>
<dbReference type="InterPro" id="IPR011004">
    <property type="entry name" value="Trimer_LpxA-like_sf"/>
</dbReference>
<evidence type="ECO:0000313" key="2">
    <source>
        <dbReference type="Proteomes" id="UP000198748"/>
    </source>
</evidence>
<accession>A0A1G6YCL5</accession>
<dbReference type="AlphaFoldDB" id="A0A1G6YCL5"/>
<dbReference type="RefSeq" id="WP_090147011.1">
    <property type="nucleotide sequence ID" value="NZ_FNAN01000002.1"/>
</dbReference>
<sequence>MKVIFKLTSYGIDFFIKALNKSLSYIYKPRFGRCGSNVKFYPLSSDFVYQNIFIGDDVHINERASFKLYIAKLYIGNKVLFGPNVTIRGGGHPYYHIGRFIFDVGENEKRPDDDKDVRIEDDVWVGTNVTILKGVTIGRGSIVAAGAVVTKSMPPYTIIGGVPARRIGNRFKSVDDVIDHEAALYAPGNRTRLDVLNEAFGIAPVSLASH</sequence>
<reference evidence="2" key="1">
    <citation type="submission" date="2016-10" db="EMBL/GenBank/DDBJ databases">
        <authorList>
            <person name="Varghese N."/>
            <person name="Submissions S."/>
        </authorList>
    </citation>
    <scope>NUCLEOTIDE SEQUENCE [LARGE SCALE GENOMIC DNA]</scope>
    <source>
        <strain evidence="2">DSM 25329</strain>
    </source>
</reference>
<dbReference type="Proteomes" id="UP000198748">
    <property type="component" value="Unassembled WGS sequence"/>
</dbReference>
<dbReference type="CDD" id="cd04647">
    <property type="entry name" value="LbH_MAT_like"/>
    <property type="match status" value="1"/>
</dbReference>
<dbReference type="InterPro" id="IPR001451">
    <property type="entry name" value="Hexapep"/>
</dbReference>
<gene>
    <name evidence="1" type="ORF">SAMN04487996_102405</name>
</gene>
<dbReference type="Pfam" id="PF00132">
    <property type="entry name" value="Hexapep"/>
    <property type="match status" value="1"/>
</dbReference>
<dbReference type="InterPro" id="IPR051159">
    <property type="entry name" value="Hexapeptide_acetyltransf"/>
</dbReference>
<dbReference type="PANTHER" id="PTHR23416">
    <property type="entry name" value="SIALIC ACID SYNTHASE-RELATED"/>
    <property type="match status" value="1"/>
</dbReference>
<evidence type="ECO:0000313" key="1">
    <source>
        <dbReference type="EMBL" id="SDD87743.1"/>
    </source>
</evidence>
<dbReference type="GO" id="GO:0016740">
    <property type="term" value="F:transferase activity"/>
    <property type="evidence" value="ECO:0007669"/>
    <property type="project" value="UniProtKB-KW"/>
</dbReference>
<organism evidence="1 2">
    <name type="scientific">Dyadobacter soli</name>
    <dbReference type="NCBI Taxonomy" id="659014"/>
    <lineage>
        <taxon>Bacteria</taxon>
        <taxon>Pseudomonadati</taxon>
        <taxon>Bacteroidota</taxon>
        <taxon>Cytophagia</taxon>
        <taxon>Cytophagales</taxon>
        <taxon>Spirosomataceae</taxon>
        <taxon>Dyadobacter</taxon>
    </lineage>
</organism>
<name>A0A1G6YCL5_9BACT</name>
<proteinExistence type="predicted"/>
<dbReference type="EMBL" id="FNAN01000002">
    <property type="protein sequence ID" value="SDD87743.1"/>
    <property type="molecule type" value="Genomic_DNA"/>
</dbReference>
<dbReference type="OrthoDB" id="755870at2"/>
<keyword evidence="2" id="KW-1185">Reference proteome</keyword>
<dbReference type="STRING" id="659014.SAMN04487996_102405"/>
<protein>
    <submittedName>
        <fullName evidence="1">Acetyltransferase (Isoleucine patch superfamily)</fullName>
    </submittedName>
</protein>